<sequence length="46" mass="5013">MSNTSHQGELMKATMEGSLSSRRDFAGSVTDGKPLELSHRPEHPTT</sequence>
<accession>A0A2G0NTY2</accession>
<feature type="compositionally biased region" description="Basic and acidic residues" evidence="1">
    <location>
        <begin position="33"/>
        <end position="46"/>
    </location>
</feature>
<gene>
    <name evidence="2" type="ORF">Xmau_03591</name>
</gene>
<organism evidence="2 3">
    <name type="scientific">Xenorhabdus mauleonii</name>
    <dbReference type="NCBI Taxonomy" id="351675"/>
    <lineage>
        <taxon>Bacteria</taxon>
        <taxon>Pseudomonadati</taxon>
        <taxon>Pseudomonadota</taxon>
        <taxon>Gammaproteobacteria</taxon>
        <taxon>Enterobacterales</taxon>
        <taxon>Morganellaceae</taxon>
        <taxon>Xenorhabdus</taxon>
    </lineage>
</organism>
<evidence type="ECO:0000313" key="2">
    <source>
        <dbReference type="EMBL" id="PHM38204.1"/>
    </source>
</evidence>
<evidence type="ECO:0000256" key="1">
    <source>
        <dbReference type="SAM" id="MobiDB-lite"/>
    </source>
</evidence>
<protein>
    <submittedName>
        <fullName evidence="2">Uncharacterized protein</fullName>
    </submittedName>
</protein>
<feature type="region of interest" description="Disordered" evidence="1">
    <location>
        <begin position="1"/>
        <end position="46"/>
    </location>
</feature>
<dbReference type="EMBL" id="NITY01000017">
    <property type="protein sequence ID" value="PHM38204.1"/>
    <property type="molecule type" value="Genomic_DNA"/>
</dbReference>
<reference evidence="2 3" key="1">
    <citation type="journal article" date="2017" name="Nat. Microbiol.">
        <title>Natural product diversity associated with the nematode symbionts Photorhabdus and Xenorhabdus.</title>
        <authorList>
            <person name="Tobias N.J."/>
            <person name="Wolff H."/>
            <person name="Djahanschiri B."/>
            <person name="Grundmann F."/>
            <person name="Kronenwerth M."/>
            <person name="Shi Y.M."/>
            <person name="Simonyi S."/>
            <person name="Grun P."/>
            <person name="Shapiro-Ilan D."/>
            <person name="Pidot S.J."/>
            <person name="Stinear T.P."/>
            <person name="Ebersberger I."/>
            <person name="Bode H.B."/>
        </authorList>
    </citation>
    <scope>NUCLEOTIDE SEQUENCE [LARGE SCALE GENOMIC DNA]</scope>
    <source>
        <strain evidence="2 3">DSM 17908</strain>
    </source>
</reference>
<dbReference type="RefSeq" id="WP_169924763.1">
    <property type="nucleotide sequence ID" value="NZ_CAWNQB010000009.1"/>
</dbReference>
<keyword evidence="3" id="KW-1185">Reference proteome</keyword>
<comment type="caution">
    <text evidence="2">The sequence shown here is derived from an EMBL/GenBank/DDBJ whole genome shotgun (WGS) entry which is preliminary data.</text>
</comment>
<proteinExistence type="predicted"/>
<evidence type="ECO:0000313" key="3">
    <source>
        <dbReference type="Proteomes" id="UP000224607"/>
    </source>
</evidence>
<name>A0A2G0NTY2_9GAMM</name>
<dbReference type="Proteomes" id="UP000224607">
    <property type="component" value="Unassembled WGS sequence"/>
</dbReference>